<dbReference type="Pfam" id="PF01875">
    <property type="entry name" value="Memo"/>
    <property type="match status" value="1"/>
</dbReference>
<accession>A0A7S2G481</accession>
<reference evidence="2" key="1">
    <citation type="submission" date="2021-01" db="EMBL/GenBank/DDBJ databases">
        <authorList>
            <person name="Corre E."/>
            <person name="Pelletier E."/>
            <person name="Niang G."/>
            <person name="Scheremetjew M."/>
            <person name="Finn R."/>
            <person name="Kale V."/>
            <person name="Holt S."/>
            <person name="Cochrane G."/>
            <person name="Meng A."/>
            <person name="Brown T."/>
            <person name="Cohen L."/>
        </authorList>
    </citation>
    <scope>NUCLEOTIDE SEQUENCE</scope>
    <source>
        <strain evidence="2">RCC1693</strain>
    </source>
</reference>
<name>A0A7S2G481_9STRA</name>
<dbReference type="PANTHER" id="PTHR11060">
    <property type="entry name" value="PROTEIN MEMO1"/>
    <property type="match status" value="1"/>
</dbReference>
<comment type="similarity">
    <text evidence="1">Belongs to the MEMO1 family.</text>
</comment>
<evidence type="ECO:0008006" key="3">
    <source>
        <dbReference type="Google" id="ProtNLM"/>
    </source>
</evidence>
<evidence type="ECO:0000256" key="1">
    <source>
        <dbReference type="ARBA" id="ARBA00006315"/>
    </source>
</evidence>
<dbReference type="Gene3D" id="3.40.830.10">
    <property type="entry name" value="LigB-like"/>
    <property type="match status" value="1"/>
</dbReference>
<dbReference type="PANTHER" id="PTHR11060:SF0">
    <property type="entry name" value="PROTEIN MEMO1"/>
    <property type="match status" value="1"/>
</dbReference>
<sequence>MASACDAVLGDLVVDTEVVESLLATGHFQQTTSNVDEDEHSIEMHLPYITRAMETDPSSDPADAHNPGTFGEGFSVVCIMVGQVNDQQQALYGSILAPYLEDPENFFVVSSDFCHWGSRFRCTPFDQKTYGKRLQIWEYISAMDHEGMDIIEAQDARGFNAYLQRTKNTICGRYPIAVLLQTLAAAGDDYEVKFESYAQSSQVTKKTDSSVSYASAVVTSRIARGASS</sequence>
<proteinExistence type="inferred from homology"/>
<dbReference type="CDD" id="cd07361">
    <property type="entry name" value="MEMO_like"/>
    <property type="match status" value="1"/>
</dbReference>
<protein>
    <recommendedName>
        <fullName evidence="3">Protein MEMO1</fullName>
    </recommendedName>
</protein>
<gene>
    <name evidence="2" type="ORF">FPAR1323_LOCUS12594</name>
</gene>
<evidence type="ECO:0000313" key="2">
    <source>
        <dbReference type="EMBL" id="CAD9431931.1"/>
    </source>
</evidence>
<organism evidence="2">
    <name type="scientific">Florenciella parvula</name>
    <dbReference type="NCBI Taxonomy" id="236787"/>
    <lineage>
        <taxon>Eukaryota</taxon>
        <taxon>Sar</taxon>
        <taxon>Stramenopiles</taxon>
        <taxon>Ochrophyta</taxon>
        <taxon>Dictyochophyceae</taxon>
        <taxon>Florenciellales</taxon>
        <taxon>Florenciella</taxon>
    </lineage>
</organism>
<dbReference type="NCBIfam" id="TIGR04336">
    <property type="entry name" value="AmmeMemoSam_B"/>
    <property type="match status" value="1"/>
</dbReference>
<dbReference type="InterPro" id="IPR002737">
    <property type="entry name" value="MEMO1_fam"/>
</dbReference>
<dbReference type="EMBL" id="HBGT01024246">
    <property type="protein sequence ID" value="CAD9431931.1"/>
    <property type="molecule type" value="Transcribed_RNA"/>
</dbReference>
<dbReference type="AlphaFoldDB" id="A0A7S2G481"/>